<dbReference type="Gene3D" id="1.10.1220.10">
    <property type="entry name" value="Met repressor-like"/>
    <property type="match status" value="1"/>
</dbReference>
<keyword evidence="1" id="KW-0614">Plasmid</keyword>
<sequence length="56" mass="6653">MKNDKNITLRMPEKLWEEFKNTCDKNGAVPSRVIRILIQKYIDKNKKEADNNEEDS</sequence>
<dbReference type="InterPro" id="IPR010985">
    <property type="entry name" value="Ribbon_hlx_hlx"/>
</dbReference>
<name>I3WBQ6_THESW</name>
<dbReference type="EMBL" id="CP003185">
    <property type="protein sequence ID" value="AFK94257.1"/>
    <property type="molecule type" value="Genomic_DNA"/>
</dbReference>
<geneLocation type="plasmid" evidence="1 2">
    <name>pMU3262</name>
</geneLocation>
<dbReference type="PATRIC" id="fig|1094508.3.peg.2744"/>
<gene>
    <name evidence="1" type="ordered locus">Tsac_2710</name>
</gene>
<dbReference type="AlphaFoldDB" id="I3WBQ6"/>
<dbReference type="KEGG" id="tsh:Tsac_2710"/>
<proteinExistence type="predicted"/>
<reference evidence="1 2" key="1">
    <citation type="journal article" date="2014" name="Appl. Environ. Microbiol.">
        <title>Profile of Secreted Hydrolases, Associated Proteins, and SlpA in Thermoanaerobacterium saccharolyticum during the Degradation of Hemicellulose.</title>
        <authorList>
            <person name="Currie D.H."/>
            <person name="Guss A.M."/>
            <person name="Herring C.D."/>
            <person name="Giannone R.J."/>
            <person name="Johnson C.M."/>
            <person name="Lankford P.K."/>
            <person name="Brown S.D."/>
            <person name="Hettich R.L."/>
            <person name="Lynd L.R."/>
        </authorList>
    </citation>
    <scope>NUCLEOTIDE SEQUENCE [LARGE SCALE GENOMIC DNA]</scope>
    <source>
        <strain evidence="2">DSM 8691 / JW/SL-YS485</strain>
    </source>
</reference>
<accession>I3WBQ6</accession>
<keyword evidence="2" id="KW-1185">Reference proteome</keyword>
<protein>
    <recommendedName>
        <fullName evidence="3">CopG family transcriptional regulator</fullName>
    </recommendedName>
</protein>
<organism evidence="1 2">
    <name type="scientific">Thermoanaerobacterium saccharolyticum (strain DSM 8691 / JW/SL-YS485)</name>
    <dbReference type="NCBI Taxonomy" id="1094508"/>
    <lineage>
        <taxon>Bacteria</taxon>
        <taxon>Bacillati</taxon>
        <taxon>Bacillota</taxon>
        <taxon>Clostridia</taxon>
        <taxon>Thermoanaerobacterales</taxon>
        <taxon>Thermoanaerobacteraceae</taxon>
        <taxon>Thermoanaerobacterium</taxon>
    </lineage>
</organism>
<dbReference type="GO" id="GO:0006355">
    <property type="term" value="P:regulation of DNA-templated transcription"/>
    <property type="evidence" value="ECO:0007669"/>
    <property type="project" value="InterPro"/>
</dbReference>
<dbReference type="BioCyc" id="TSAC1094508:GLMA-2756-MONOMER"/>
<evidence type="ECO:0000313" key="1">
    <source>
        <dbReference type="EMBL" id="AFK94257.1"/>
    </source>
</evidence>
<evidence type="ECO:0000313" key="2">
    <source>
        <dbReference type="Proteomes" id="UP000006178"/>
    </source>
</evidence>
<dbReference type="InterPro" id="IPR013321">
    <property type="entry name" value="Arc_rbn_hlx_hlx"/>
</dbReference>
<evidence type="ECO:0008006" key="3">
    <source>
        <dbReference type="Google" id="ProtNLM"/>
    </source>
</evidence>
<dbReference type="SUPFAM" id="SSF47598">
    <property type="entry name" value="Ribbon-helix-helix"/>
    <property type="match status" value="1"/>
</dbReference>
<dbReference type="RefSeq" id="WP_014759528.1">
    <property type="nucleotide sequence ID" value="NC_017998.1"/>
</dbReference>
<dbReference type="Proteomes" id="UP000006178">
    <property type="component" value="Plasmid pMU3262"/>
</dbReference>